<feature type="binding site" evidence="3">
    <location>
        <begin position="236"/>
        <end position="247"/>
    </location>
    <ligand>
        <name>substrate</name>
    </ligand>
</feature>
<comment type="caution">
    <text evidence="4">The sequence shown here is derived from an EMBL/GenBank/DDBJ whole genome shotgun (WGS) entry which is preliminary data.</text>
</comment>
<accession>A0A2T6ZCP0</accession>
<dbReference type="SUPFAM" id="SSF54197">
    <property type="entry name" value="HIT-like"/>
    <property type="match status" value="1"/>
</dbReference>
<dbReference type="Gene3D" id="3.30.200.40">
    <property type="entry name" value="Scavenger mRNA decapping enzyme, N-terminal domain"/>
    <property type="match status" value="1"/>
</dbReference>
<dbReference type="InterPro" id="IPR008594">
    <property type="entry name" value="DcpS/DCS2"/>
</dbReference>
<evidence type="ECO:0000256" key="1">
    <source>
        <dbReference type="ARBA" id="ARBA00010208"/>
    </source>
</evidence>
<dbReference type="EMBL" id="NESQ01000397">
    <property type="protein sequence ID" value="PUU73243.1"/>
    <property type="molecule type" value="Genomic_DNA"/>
</dbReference>
<feature type="binding site" evidence="3">
    <location>
        <position position="142"/>
    </location>
    <ligand>
        <name>substrate</name>
    </ligand>
</feature>
<dbReference type="Gene3D" id="3.30.428.10">
    <property type="entry name" value="HIT-like"/>
    <property type="match status" value="1"/>
</dbReference>
<dbReference type="SUPFAM" id="SSF102860">
    <property type="entry name" value="mRNA decapping enzyme DcpS N-terminal domain"/>
    <property type="match status" value="1"/>
</dbReference>
<feature type="binding site" evidence="3">
    <location>
        <position position="152"/>
    </location>
    <ligand>
        <name>substrate</name>
    </ligand>
</feature>
<evidence type="ECO:0000256" key="3">
    <source>
        <dbReference type="PIRSR" id="PIRSR028973-2"/>
    </source>
</evidence>
<protein>
    <submittedName>
        <fullName evidence="4">HIT-like domain-containing protein</fullName>
    </submittedName>
</protein>
<dbReference type="GO" id="GO:0000932">
    <property type="term" value="C:P-body"/>
    <property type="evidence" value="ECO:0007669"/>
    <property type="project" value="TreeGrafter"/>
</dbReference>
<organism evidence="4 5">
    <name type="scientific">Tuber borchii</name>
    <name type="common">White truffle</name>
    <dbReference type="NCBI Taxonomy" id="42251"/>
    <lineage>
        <taxon>Eukaryota</taxon>
        <taxon>Fungi</taxon>
        <taxon>Dikarya</taxon>
        <taxon>Ascomycota</taxon>
        <taxon>Pezizomycotina</taxon>
        <taxon>Pezizomycetes</taxon>
        <taxon>Pezizales</taxon>
        <taxon>Tuberaceae</taxon>
        <taxon>Tuber</taxon>
    </lineage>
</organism>
<evidence type="ECO:0000313" key="5">
    <source>
        <dbReference type="Proteomes" id="UP000244722"/>
    </source>
</evidence>
<dbReference type="Pfam" id="PF05652">
    <property type="entry name" value="DcpS"/>
    <property type="match status" value="1"/>
</dbReference>
<feature type="binding site" evidence="3">
    <location>
        <position position="172"/>
    </location>
    <ligand>
        <name>substrate</name>
    </ligand>
</feature>
<dbReference type="PANTHER" id="PTHR12978">
    <property type="entry name" value="HISTIDINE TRIAD HIT PROTEIN MEMBER"/>
    <property type="match status" value="1"/>
</dbReference>
<dbReference type="FunFam" id="3.30.428.10:FF:000016">
    <property type="entry name" value="Scavenger mRNA decapping enzyme"/>
    <property type="match status" value="1"/>
</dbReference>
<dbReference type="OrthoDB" id="10264956at2759"/>
<feature type="active site" description="Nucleophile" evidence="2">
    <location>
        <position position="245"/>
    </location>
</feature>
<dbReference type="Pfam" id="PF11969">
    <property type="entry name" value="DcpS_C"/>
    <property type="match status" value="1"/>
</dbReference>
<dbReference type="InterPro" id="IPR011145">
    <property type="entry name" value="Scavenger_mRNA_decap_enz_N"/>
</dbReference>
<keyword evidence="5" id="KW-1185">Reference proteome</keyword>
<dbReference type="STRING" id="42251.A0A2T6ZCP0"/>
<dbReference type="PANTHER" id="PTHR12978:SF0">
    <property type="entry name" value="M7GPPPX DIPHOSPHATASE"/>
    <property type="match status" value="1"/>
</dbReference>
<dbReference type="GO" id="GO:0000340">
    <property type="term" value="F:RNA 7-methylguanosine cap binding"/>
    <property type="evidence" value="ECO:0007669"/>
    <property type="project" value="TreeGrafter"/>
</dbReference>
<dbReference type="GO" id="GO:0005634">
    <property type="term" value="C:nucleus"/>
    <property type="evidence" value="ECO:0007669"/>
    <property type="project" value="TreeGrafter"/>
</dbReference>
<feature type="binding site" evidence="3">
    <location>
        <position position="174"/>
    </location>
    <ligand>
        <name>substrate</name>
    </ligand>
</feature>
<gene>
    <name evidence="4" type="ORF">B9Z19DRAFT_1095528</name>
</gene>
<dbReference type="PIRSF" id="PIRSF028973">
    <property type="entry name" value="Scavenger_mRNA_decap_enz"/>
    <property type="match status" value="1"/>
</dbReference>
<evidence type="ECO:0000256" key="2">
    <source>
        <dbReference type="PIRSR" id="PIRSR028973-1"/>
    </source>
</evidence>
<dbReference type="InterPro" id="IPR036265">
    <property type="entry name" value="HIT-like_sf"/>
</dbReference>
<sequence length="314" mass="36051">MSTNPAEEEAKLRKFNFTRILNQDTRTKTVNLLGEIESTPAILIAEKTAFNVVGPHLTKFSHDLHLPKVSLTGRNDIYHWFLASQSSDYGEVKLTLIFPATETHIRKYTHQQLRMVVETPEIYKGLVKPYVEGKRGNGRLDWVYNILEHKAEKESIIAEDTDDEEGFILLPDLKWDRKTMASMYTMAVVRRRDITSIRDLKKKHVPWLKHLRRRIPEAICQKYSDIEPDQIKIYTHYQPSYYHFHLHAVSISHDGGLGQTTGKATLLGNLISWLESLGGDEETGLEGVELTYFLGEESELWQGVFKEINGKGKG</sequence>
<dbReference type="GO" id="GO:0000290">
    <property type="term" value="P:deadenylation-dependent decapping of nuclear-transcribed mRNA"/>
    <property type="evidence" value="ECO:0007669"/>
    <property type="project" value="InterPro"/>
</dbReference>
<name>A0A2T6ZCP0_TUBBO</name>
<dbReference type="AlphaFoldDB" id="A0A2T6ZCP0"/>
<proteinExistence type="inferred from homology"/>
<dbReference type="GO" id="GO:0016787">
    <property type="term" value="F:hydrolase activity"/>
    <property type="evidence" value="ECO:0007669"/>
    <property type="project" value="InterPro"/>
</dbReference>
<evidence type="ECO:0000313" key="4">
    <source>
        <dbReference type="EMBL" id="PUU73243.1"/>
    </source>
</evidence>
<comment type="similarity">
    <text evidence="1">Belongs to the HIT family.</text>
</comment>
<dbReference type="Proteomes" id="UP000244722">
    <property type="component" value="Unassembled WGS sequence"/>
</dbReference>
<reference evidence="4 5" key="1">
    <citation type="submission" date="2017-04" db="EMBL/GenBank/DDBJ databases">
        <title>Draft genome sequence of Tuber borchii Vittad., a whitish edible truffle.</title>
        <authorList>
            <consortium name="DOE Joint Genome Institute"/>
            <person name="Murat C."/>
            <person name="Kuo A."/>
            <person name="Barry K.W."/>
            <person name="Clum A."/>
            <person name="Dockter R.B."/>
            <person name="Fauchery L."/>
            <person name="Iotti M."/>
            <person name="Kohler A."/>
            <person name="Labutti K."/>
            <person name="Lindquist E.A."/>
            <person name="Lipzen A."/>
            <person name="Ohm R.A."/>
            <person name="Wang M."/>
            <person name="Grigoriev I.V."/>
            <person name="Zambonelli A."/>
            <person name="Martin F.M."/>
        </authorList>
    </citation>
    <scope>NUCLEOTIDE SEQUENCE [LARGE SCALE GENOMIC DNA]</scope>
    <source>
        <strain evidence="4 5">Tbo3840</strain>
    </source>
</reference>